<dbReference type="Proteomes" id="UP000606044">
    <property type="component" value="Unassembled WGS sequence"/>
</dbReference>
<gene>
    <name evidence="2" type="ORF">GCM10007301_31170</name>
</gene>
<reference evidence="2" key="1">
    <citation type="journal article" date="2014" name="Int. J. Syst. Evol. Microbiol.">
        <title>Complete genome sequence of Corynebacterium casei LMG S-19264T (=DSM 44701T), isolated from a smear-ripened cheese.</title>
        <authorList>
            <consortium name="US DOE Joint Genome Institute (JGI-PGF)"/>
            <person name="Walter F."/>
            <person name="Albersmeier A."/>
            <person name="Kalinowski J."/>
            <person name="Ruckert C."/>
        </authorList>
    </citation>
    <scope>NUCLEOTIDE SEQUENCE</scope>
    <source>
        <strain evidence="2">CCM 7897</strain>
    </source>
</reference>
<feature type="region of interest" description="Disordered" evidence="1">
    <location>
        <begin position="1"/>
        <end position="33"/>
    </location>
</feature>
<organism evidence="2 3">
    <name type="scientific">Azorhizobium oxalatiphilum</name>
    <dbReference type="NCBI Taxonomy" id="980631"/>
    <lineage>
        <taxon>Bacteria</taxon>
        <taxon>Pseudomonadati</taxon>
        <taxon>Pseudomonadota</taxon>
        <taxon>Alphaproteobacteria</taxon>
        <taxon>Hyphomicrobiales</taxon>
        <taxon>Xanthobacteraceae</taxon>
        <taxon>Azorhizobium</taxon>
    </lineage>
</organism>
<comment type="caution">
    <text evidence="2">The sequence shown here is derived from an EMBL/GenBank/DDBJ whole genome shotgun (WGS) entry which is preliminary data.</text>
</comment>
<accession>A0A917C4A0</accession>
<evidence type="ECO:0000256" key="1">
    <source>
        <dbReference type="SAM" id="MobiDB-lite"/>
    </source>
</evidence>
<evidence type="ECO:0000313" key="2">
    <source>
        <dbReference type="EMBL" id="GGF69260.1"/>
    </source>
</evidence>
<proteinExistence type="predicted"/>
<name>A0A917C4A0_9HYPH</name>
<dbReference type="AlphaFoldDB" id="A0A917C4A0"/>
<feature type="compositionally biased region" description="Basic and acidic residues" evidence="1">
    <location>
        <begin position="7"/>
        <end position="25"/>
    </location>
</feature>
<sequence length="104" mass="11256">MESDMSGFERRLSGRSMDRSTERPTGRATGLGPQRFRLDLRCESCGVQTQRILSMPLSGGSPYSPAGLACSPLFKREPFTCKRCAGESAHLMCATPLPMVAEAA</sequence>
<evidence type="ECO:0000313" key="3">
    <source>
        <dbReference type="Proteomes" id="UP000606044"/>
    </source>
</evidence>
<keyword evidence="3" id="KW-1185">Reference proteome</keyword>
<reference evidence="2" key="2">
    <citation type="submission" date="2020-09" db="EMBL/GenBank/DDBJ databases">
        <authorList>
            <person name="Sun Q."/>
            <person name="Sedlacek I."/>
        </authorList>
    </citation>
    <scope>NUCLEOTIDE SEQUENCE</scope>
    <source>
        <strain evidence="2">CCM 7897</strain>
    </source>
</reference>
<dbReference type="EMBL" id="BMCT01000004">
    <property type="protein sequence ID" value="GGF69260.1"/>
    <property type="molecule type" value="Genomic_DNA"/>
</dbReference>
<protein>
    <submittedName>
        <fullName evidence="2">Uncharacterized protein</fullName>
    </submittedName>
</protein>